<keyword evidence="1" id="KW-0479">Metal-binding</keyword>
<evidence type="ECO:0000313" key="6">
    <source>
        <dbReference type="EMBL" id="TPX77944.1"/>
    </source>
</evidence>
<dbReference type="InterPro" id="IPR050248">
    <property type="entry name" value="Polysacc_deacetylase_ArnD"/>
</dbReference>
<evidence type="ECO:0000256" key="4">
    <source>
        <dbReference type="SAM" id="SignalP"/>
    </source>
</evidence>
<evidence type="ECO:0000259" key="5">
    <source>
        <dbReference type="PROSITE" id="PS51677"/>
    </source>
</evidence>
<dbReference type="EMBL" id="QEAP01000011">
    <property type="protein sequence ID" value="TPX77944.1"/>
    <property type="molecule type" value="Genomic_DNA"/>
</dbReference>
<keyword evidence="4" id="KW-0732">Signal</keyword>
<comment type="caution">
    <text evidence="6">The sequence shown here is derived from an EMBL/GenBank/DDBJ whole genome shotgun (WGS) entry which is preliminary data.</text>
</comment>
<name>A0A507FNR6_9FUNG</name>
<dbReference type="SUPFAM" id="SSF88713">
    <property type="entry name" value="Glycoside hydrolase/deacetylase"/>
    <property type="match status" value="2"/>
</dbReference>
<dbReference type="PANTHER" id="PTHR10587">
    <property type="entry name" value="GLYCOSYL TRANSFERASE-RELATED"/>
    <property type="match status" value="1"/>
</dbReference>
<dbReference type="AlphaFoldDB" id="A0A507FNR6"/>
<feature type="signal peptide" evidence="4">
    <location>
        <begin position="1"/>
        <end position="18"/>
    </location>
</feature>
<evidence type="ECO:0000313" key="7">
    <source>
        <dbReference type="Proteomes" id="UP000320333"/>
    </source>
</evidence>
<feature type="region of interest" description="Disordered" evidence="3">
    <location>
        <begin position="425"/>
        <end position="452"/>
    </location>
</feature>
<dbReference type="PANTHER" id="PTHR10587:SF133">
    <property type="entry name" value="CHITIN DEACETYLASE 1-RELATED"/>
    <property type="match status" value="1"/>
</dbReference>
<dbReference type="InterPro" id="IPR002509">
    <property type="entry name" value="NODB_dom"/>
</dbReference>
<dbReference type="STRING" id="246404.A0A507FNR6"/>
<organism evidence="6 7">
    <name type="scientific">Chytriomyces confervae</name>
    <dbReference type="NCBI Taxonomy" id="246404"/>
    <lineage>
        <taxon>Eukaryota</taxon>
        <taxon>Fungi</taxon>
        <taxon>Fungi incertae sedis</taxon>
        <taxon>Chytridiomycota</taxon>
        <taxon>Chytridiomycota incertae sedis</taxon>
        <taxon>Chytridiomycetes</taxon>
        <taxon>Chytridiales</taxon>
        <taxon>Chytriomycetaceae</taxon>
        <taxon>Chytriomyces</taxon>
    </lineage>
</organism>
<evidence type="ECO:0000256" key="2">
    <source>
        <dbReference type="ARBA" id="ARBA00022801"/>
    </source>
</evidence>
<keyword evidence="2" id="KW-0378">Hydrolase</keyword>
<dbReference type="Gene3D" id="3.20.20.370">
    <property type="entry name" value="Glycoside hydrolase/deacetylase"/>
    <property type="match status" value="2"/>
</dbReference>
<dbReference type="GO" id="GO:0004099">
    <property type="term" value="F:chitin deacetylase activity"/>
    <property type="evidence" value="ECO:0007669"/>
    <property type="project" value="TreeGrafter"/>
</dbReference>
<sequence>MLLQTCLFATFVASTVRAAQPFPLEPMMLFAVQMLSIHAPHHTTSQKPTTTQAGTIQTLTKAVTSTVTAVTTATSSTAATSVSTATAVPDSHGGMNFAWAPPPGLAPVHPEWTAYFKKTFPYATATPDILSCASSVDANYWGISFDDGPTENTHVVLDYFARQKLSTTFWVIGSSVQDAAKTLLDTHMAGHDIGSHSWSHKDLTTLSEDEIVAELVYGARAVFEVVGKMPRYFRPPYGAIDDRVRRVAAYLGLQAVKWSHDTQDWANVQTNSMQNVPRSFETWIQQGVVRPITLAHDLYPETVAVVGQSMDLLLKAGKVPVKLSRCLDVGTVYGNDALDAFFGSGLFPGSSGGKSAAAAAAAAAVVGGIDRSEALEGTRGLLKLLCLSLLVAPCLFVAGAQTVAPDDLSNVMDQIMDLYRTHMVHPQPAVSPSPPSKPPTPSPSPSNTQQQTNRTLANVNFRWAPSGSPPAYPTWTSYFRQSQTNANLPLLTKCADSANVNVWGASFDDGPSESTHLVTEYFAPKNMRATFWIIGSNVPKYPKALLDAYNAGHDIGIHTWSHPRLPELSDDQIVSELVYGARAIFEVTGKMPKFFRPPYGAIDDRVRAIGSYLGLEAVTWSHDTLDWSYVASGTTQQRVPQAFQGWLQQGITRAITLQHDIFEETVAAIPQSMDVLINAGRTIVPLSKCLNIPSAYGNPTLEAFFASGLFENPYGGKTKGAWRHAAVDPGSGVAKSRGIVKAVRVEGPKKFNVLQSHFINENNGGR</sequence>
<feature type="domain" description="NodB homology" evidence="5">
    <location>
        <begin position="501"/>
        <end position="684"/>
    </location>
</feature>
<feature type="chain" id="PRO_5021295811" description="NodB homology domain-containing protein" evidence="4">
    <location>
        <begin position="19"/>
        <end position="766"/>
    </location>
</feature>
<dbReference type="OrthoDB" id="407355at2759"/>
<evidence type="ECO:0000256" key="3">
    <source>
        <dbReference type="SAM" id="MobiDB-lite"/>
    </source>
</evidence>
<dbReference type="GO" id="GO:0009272">
    <property type="term" value="P:fungal-type cell wall biogenesis"/>
    <property type="evidence" value="ECO:0007669"/>
    <property type="project" value="UniProtKB-ARBA"/>
</dbReference>
<accession>A0A507FNR6</accession>
<dbReference type="GO" id="GO:0016020">
    <property type="term" value="C:membrane"/>
    <property type="evidence" value="ECO:0007669"/>
    <property type="project" value="TreeGrafter"/>
</dbReference>
<dbReference type="GO" id="GO:0005975">
    <property type="term" value="P:carbohydrate metabolic process"/>
    <property type="evidence" value="ECO:0007669"/>
    <property type="project" value="InterPro"/>
</dbReference>
<dbReference type="Pfam" id="PF01522">
    <property type="entry name" value="Polysacc_deac_1"/>
    <property type="match status" value="2"/>
</dbReference>
<dbReference type="PROSITE" id="PS51677">
    <property type="entry name" value="NODB"/>
    <property type="match status" value="2"/>
</dbReference>
<dbReference type="GO" id="GO:0046872">
    <property type="term" value="F:metal ion binding"/>
    <property type="evidence" value="ECO:0007669"/>
    <property type="project" value="UniProtKB-KW"/>
</dbReference>
<protein>
    <recommendedName>
        <fullName evidence="5">NodB homology domain-containing protein</fullName>
    </recommendedName>
</protein>
<keyword evidence="7" id="KW-1185">Reference proteome</keyword>
<feature type="compositionally biased region" description="Pro residues" evidence="3">
    <location>
        <begin position="429"/>
        <end position="444"/>
    </location>
</feature>
<dbReference type="InterPro" id="IPR011330">
    <property type="entry name" value="Glyco_hydro/deAcase_b/a-brl"/>
</dbReference>
<reference evidence="6 7" key="1">
    <citation type="journal article" date="2019" name="Sci. Rep.">
        <title>Comparative genomics of chytrid fungi reveal insights into the obligate biotrophic and pathogenic lifestyle of Synchytrium endobioticum.</title>
        <authorList>
            <person name="van de Vossenberg B.T.L.H."/>
            <person name="Warris S."/>
            <person name="Nguyen H.D.T."/>
            <person name="van Gent-Pelzer M.P.E."/>
            <person name="Joly D.L."/>
            <person name="van de Geest H.C."/>
            <person name="Bonants P.J.M."/>
            <person name="Smith D.S."/>
            <person name="Levesque C.A."/>
            <person name="van der Lee T.A.J."/>
        </authorList>
    </citation>
    <scope>NUCLEOTIDE SEQUENCE [LARGE SCALE GENOMIC DNA]</scope>
    <source>
        <strain evidence="6 7">CBS 675.73</strain>
    </source>
</reference>
<feature type="domain" description="NodB homology" evidence="5">
    <location>
        <begin position="139"/>
        <end position="326"/>
    </location>
</feature>
<proteinExistence type="predicted"/>
<evidence type="ECO:0000256" key="1">
    <source>
        <dbReference type="ARBA" id="ARBA00022723"/>
    </source>
</evidence>
<gene>
    <name evidence="6" type="ORF">CcCBS67573_g00786</name>
</gene>
<dbReference type="Proteomes" id="UP000320333">
    <property type="component" value="Unassembled WGS sequence"/>
</dbReference>